<evidence type="ECO:0000313" key="2">
    <source>
        <dbReference type="EMBL" id="GAA4884115.1"/>
    </source>
</evidence>
<feature type="repeat" description="TPR" evidence="1">
    <location>
        <begin position="203"/>
        <end position="236"/>
    </location>
</feature>
<dbReference type="InterPro" id="IPR019734">
    <property type="entry name" value="TPR_rpt"/>
</dbReference>
<proteinExistence type="predicted"/>
<evidence type="ECO:0008006" key="4">
    <source>
        <dbReference type="Google" id="ProtNLM"/>
    </source>
</evidence>
<comment type="caution">
    <text evidence="2">The sequence shown here is derived from an EMBL/GenBank/DDBJ whole genome shotgun (WGS) entry which is preliminary data.</text>
</comment>
<reference evidence="3" key="1">
    <citation type="journal article" date="2019" name="Int. J. Syst. Evol. Microbiol.">
        <title>The Global Catalogue of Microorganisms (GCM) 10K type strain sequencing project: providing services to taxonomists for standard genome sequencing and annotation.</title>
        <authorList>
            <consortium name="The Broad Institute Genomics Platform"/>
            <consortium name="The Broad Institute Genome Sequencing Center for Infectious Disease"/>
            <person name="Wu L."/>
            <person name="Ma J."/>
        </authorList>
    </citation>
    <scope>NUCLEOTIDE SEQUENCE [LARGE SCALE GENOMIC DNA]</scope>
    <source>
        <strain evidence="3">JCM 18401</strain>
    </source>
</reference>
<name>A0ABP9ERC4_9GAMM</name>
<dbReference type="PROSITE" id="PS50005">
    <property type="entry name" value="TPR"/>
    <property type="match status" value="1"/>
</dbReference>
<evidence type="ECO:0000313" key="3">
    <source>
        <dbReference type="Proteomes" id="UP001499988"/>
    </source>
</evidence>
<dbReference type="PROSITE" id="PS51257">
    <property type="entry name" value="PROKAR_LIPOPROTEIN"/>
    <property type="match status" value="1"/>
</dbReference>
<accession>A0ABP9ERC4</accession>
<evidence type="ECO:0000256" key="1">
    <source>
        <dbReference type="PROSITE-ProRule" id="PRU00339"/>
    </source>
</evidence>
<sequence>MFQRLIQATLILLLSLLTGCAGSSLFVPYPSRIATVHSQLIKGDDQAALKTLSSGLSGADSLLYAQESGRVAALLGDTDSSLKFYRLAMTDYNQYDWKAIVSLTDLSAQLGAATLSDNLVPYRGQAFERVMLHQQQSFNYLWQGDIEGAMVEVRRADQAQELAQQAYRSALKSQRALSNAAIDAELTQLDRQAGNAPDSFINPYVLFSNAVLYEANGQANDALIDIRKALQLLPENRLLQQEMVRLSCQVRIDCAALSQRFGDSPQPEPDSGRLVVLYETGTLPPRQGISVPFSWDGAYQQIALPTYRDNRPEPAPLSLTLGEQTLQTQPLANLDQMAARSLREQYPFILVRQGIRLATKHNTNQWADRKGGELGAFTMQVFNALTEQADRRSWLSLPRQAQAWAGYLTEGEYQFNLDGQANTLTLARGRTTLVWIARQDGVRQIRTILI</sequence>
<dbReference type="RefSeq" id="WP_345335032.1">
    <property type="nucleotide sequence ID" value="NZ_BAABJZ010000024.1"/>
</dbReference>
<protein>
    <recommendedName>
        <fullName evidence="4">Tetratricopeptide repeat protein</fullName>
    </recommendedName>
</protein>
<gene>
    <name evidence="2" type="ORF">GCM10023333_18040</name>
</gene>
<dbReference type="EMBL" id="BAABJZ010000024">
    <property type="protein sequence ID" value="GAA4884115.1"/>
    <property type="molecule type" value="Genomic_DNA"/>
</dbReference>
<dbReference type="Proteomes" id="UP001499988">
    <property type="component" value="Unassembled WGS sequence"/>
</dbReference>
<keyword evidence="1" id="KW-0802">TPR repeat</keyword>
<organism evidence="2 3">
    <name type="scientific">Ferrimonas pelagia</name>
    <dbReference type="NCBI Taxonomy" id="1177826"/>
    <lineage>
        <taxon>Bacteria</taxon>
        <taxon>Pseudomonadati</taxon>
        <taxon>Pseudomonadota</taxon>
        <taxon>Gammaproteobacteria</taxon>
        <taxon>Alteromonadales</taxon>
        <taxon>Ferrimonadaceae</taxon>
        <taxon>Ferrimonas</taxon>
    </lineage>
</organism>
<keyword evidence="3" id="KW-1185">Reference proteome</keyword>